<dbReference type="PANTHER" id="PTHR48104">
    <property type="entry name" value="METACASPASE-4"/>
    <property type="match status" value="1"/>
</dbReference>
<protein>
    <submittedName>
        <fullName evidence="4">Caspase family protein</fullName>
    </submittedName>
</protein>
<dbReference type="GO" id="GO:0006508">
    <property type="term" value="P:proteolysis"/>
    <property type="evidence" value="ECO:0007669"/>
    <property type="project" value="InterPro"/>
</dbReference>
<reference evidence="3 6" key="2">
    <citation type="submission" date="2024-06" db="EMBL/GenBank/DDBJ databases">
        <title>Genomic Encyclopedia of Type Strains, Phase IV (KMG-IV): sequencing the most valuable type-strain genomes for metagenomic binning, comparative biology and taxonomic classification.</title>
        <authorList>
            <person name="Goeker M."/>
        </authorList>
    </citation>
    <scope>NUCLEOTIDE SEQUENCE [LARGE SCALE GENOMIC DNA]</scope>
    <source>
        <strain evidence="3 6">D-501</strain>
    </source>
</reference>
<evidence type="ECO:0000313" key="3">
    <source>
        <dbReference type="EMBL" id="MET3604155.1"/>
    </source>
</evidence>
<dbReference type="EMBL" id="CP035708">
    <property type="protein sequence ID" value="QEN00121.1"/>
    <property type="molecule type" value="Genomic_DNA"/>
</dbReference>
<evidence type="ECO:0000256" key="1">
    <source>
        <dbReference type="SAM" id="MobiDB-lite"/>
    </source>
</evidence>
<dbReference type="InterPro" id="IPR011600">
    <property type="entry name" value="Pept_C14_caspase"/>
</dbReference>
<dbReference type="PANTHER" id="PTHR48104:SF30">
    <property type="entry name" value="METACASPASE-1"/>
    <property type="match status" value="1"/>
</dbReference>
<keyword evidence="6" id="KW-1185">Reference proteome</keyword>
<dbReference type="InterPro" id="IPR050452">
    <property type="entry name" value="Metacaspase"/>
</dbReference>
<organism evidence="4 5">
    <name type="scientific">Sphaerotilus sulfidivorans</name>
    <dbReference type="NCBI Taxonomy" id="639200"/>
    <lineage>
        <taxon>Bacteria</taxon>
        <taxon>Pseudomonadati</taxon>
        <taxon>Pseudomonadota</taxon>
        <taxon>Betaproteobacteria</taxon>
        <taxon>Burkholderiales</taxon>
        <taxon>Sphaerotilaceae</taxon>
        <taxon>Sphaerotilus</taxon>
    </lineage>
</organism>
<dbReference type="KEGG" id="snn:EWH46_04545"/>
<dbReference type="Proteomes" id="UP001549111">
    <property type="component" value="Unassembled WGS sequence"/>
</dbReference>
<evidence type="ECO:0000313" key="6">
    <source>
        <dbReference type="Proteomes" id="UP001549111"/>
    </source>
</evidence>
<proteinExistence type="predicted"/>
<dbReference type="Gene3D" id="3.40.50.1460">
    <property type="match status" value="1"/>
</dbReference>
<dbReference type="EMBL" id="JBEPLS010000006">
    <property type="protein sequence ID" value="MET3604155.1"/>
    <property type="molecule type" value="Genomic_DNA"/>
</dbReference>
<dbReference type="GO" id="GO:0005737">
    <property type="term" value="C:cytoplasm"/>
    <property type="evidence" value="ECO:0007669"/>
    <property type="project" value="TreeGrafter"/>
</dbReference>
<gene>
    <name evidence="3" type="ORF">ABIC99_001969</name>
    <name evidence="4" type="ORF">EWH46_04545</name>
</gene>
<feature type="region of interest" description="Disordered" evidence="1">
    <location>
        <begin position="1"/>
        <end position="22"/>
    </location>
</feature>
<dbReference type="OrthoDB" id="1491023at2"/>
<dbReference type="GO" id="GO:0004197">
    <property type="term" value="F:cysteine-type endopeptidase activity"/>
    <property type="evidence" value="ECO:0007669"/>
    <property type="project" value="InterPro"/>
</dbReference>
<dbReference type="RefSeq" id="WP_149502866.1">
    <property type="nucleotide sequence ID" value="NZ_CP035708.1"/>
</dbReference>
<feature type="domain" description="Peptidase C14 caspase" evidence="2">
    <location>
        <begin position="42"/>
        <end position="287"/>
    </location>
</feature>
<name>A0A5C1PY20_9BURK</name>
<evidence type="ECO:0000313" key="5">
    <source>
        <dbReference type="Proteomes" id="UP000323522"/>
    </source>
</evidence>
<reference evidence="4 5" key="1">
    <citation type="submission" date="2019-02" db="EMBL/GenBank/DDBJ databases">
        <title>Complete Genome Sequence and Methylome Analysis of Sphaerotilus natans subsp. sulfidivorans D-507.</title>
        <authorList>
            <person name="Fomenkov A."/>
            <person name="Gridneva E."/>
            <person name="Smolyakov D."/>
            <person name="Dubinina G."/>
            <person name="Vincze T."/>
            <person name="Grabovich M."/>
            <person name="Roberts R.J."/>
        </authorList>
    </citation>
    <scope>NUCLEOTIDE SEQUENCE [LARGE SCALE GENOMIC DNA]</scope>
    <source>
        <strain evidence="4 5">D-507</strain>
    </source>
</reference>
<accession>A0A5C1PY20</accession>
<evidence type="ECO:0000313" key="4">
    <source>
        <dbReference type="EMBL" id="QEN00121.1"/>
    </source>
</evidence>
<sequence length="321" mass="34376">MSTTPTSAPKKRATPRPAASASAAAKRRALSLHIGLNKVDPGHYAGWDGELFACEADAADMRALALSKGMKPTVLLGAQASRAAVLKALRAASGTLKSGDYFLLTFSGHGGQVPDTSGEEVDRLDETWCLWDGQLIDDELYLELSRFAAGVRVLVLSDSCHSGTVTRAAPASPPVVLPGQPRPRLMPRQIARKTYRDHQDFYDGLQQEVAAEAARSGGVIDPDAALAQVRIDSSRLTGVVTKFLPSVILISGCQDNQTSMDGEFNGAFTGRLLEVWNQGRFGGNHTQFRHVIVAGMEPTQTPNLYTLGPCATFLAQKPFTV</sequence>
<dbReference type="AlphaFoldDB" id="A0A5C1PY20"/>
<dbReference type="Pfam" id="PF00656">
    <property type="entry name" value="Peptidase_C14"/>
    <property type="match status" value="1"/>
</dbReference>
<dbReference type="Proteomes" id="UP000323522">
    <property type="component" value="Chromosome"/>
</dbReference>
<evidence type="ECO:0000259" key="2">
    <source>
        <dbReference type="Pfam" id="PF00656"/>
    </source>
</evidence>